<accession>A0ABR1KS52</accession>
<feature type="compositionally biased region" description="Low complexity" evidence="5">
    <location>
        <begin position="154"/>
        <end position="163"/>
    </location>
</feature>
<feature type="region of interest" description="Disordered" evidence="5">
    <location>
        <begin position="564"/>
        <end position="587"/>
    </location>
</feature>
<organism evidence="7 8">
    <name type="scientific">Phyllosticta citriasiana</name>
    <dbReference type="NCBI Taxonomy" id="595635"/>
    <lineage>
        <taxon>Eukaryota</taxon>
        <taxon>Fungi</taxon>
        <taxon>Dikarya</taxon>
        <taxon>Ascomycota</taxon>
        <taxon>Pezizomycotina</taxon>
        <taxon>Dothideomycetes</taxon>
        <taxon>Dothideomycetes incertae sedis</taxon>
        <taxon>Botryosphaeriales</taxon>
        <taxon>Phyllostictaceae</taxon>
        <taxon>Phyllosticta</taxon>
    </lineage>
</organism>
<gene>
    <name evidence="7" type="ORF">IWZ03DRAFT_413125</name>
</gene>
<dbReference type="PANTHER" id="PTHR10782:SF4">
    <property type="entry name" value="TONALLI, ISOFORM E"/>
    <property type="match status" value="1"/>
</dbReference>
<keyword evidence="2 4" id="KW-0863">Zinc-finger</keyword>
<dbReference type="PANTHER" id="PTHR10782">
    <property type="entry name" value="ZINC FINGER MIZ DOMAIN-CONTAINING PROTEIN"/>
    <property type="match status" value="1"/>
</dbReference>
<keyword evidence="3" id="KW-0862">Zinc</keyword>
<evidence type="ECO:0000256" key="4">
    <source>
        <dbReference type="PROSITE-ProRule" id="PRU00452"/>
    </source>
</evidence>
<protein>
    <recommendedName>
        <fullName evidence="6">SP-RING-type domain-containing protein</fullName>
    </recommendedName>
</protein>
<feature type="compositionally biased region" description="Low complexity" evidence="5">
    <location>
        <begin position="944"/>
        <end position="953"/>
    </location>
</feature>
<feature type="region of interest" description="Disordered" evidence="5">
    <location>
        <begin position="27"/>
        <end position="190"/>
    </location>
</feature>
<evidence type="ECO:0000256" key="3">
    <source>
        <dbReference type="ARBA" id="ARBA00022833"/>
    </source>
</evidence>
<dbReference type="Pfam" id="PF02891">
    <property type="entry name" value="zf-MIZ"/>
    <property type="match status" value="1"/>
</dbReference>
<proteinExistence type="predicted"/>
<dbReference type="EMBL" id="JBBPHU010000003">
    <property type="protein sequence ID" value="KAK7520365.1"/>
    <property type="molecule type" value="Genomic_DNA"/>
</dbReference>
<dbReference type="Proteomes" id="UP001363622">
    <property type="component" value="Unassembled WGS sequence"/>
</dbReference>
<dbReference type="Gene3D" id="3.30.40.10">
    <property type="entry name" value="Zinc/RING finger domain, C3HC4 (zinc finger)"/>
    <property type="match status" value="1"/>
</dbReference>
<evidence type="ECO:0000313" key="8">
    <source>
        <dbReference type="Proteomes" id="UP001363622"/>
    </source>
</evidence>
<evidence type="ECO:0000256" key="1">
    <source>
        <dbReference type="ARBA" id="ARBA00022723"/>
    </source>
</evidence>
<dbReference type="InterPro" id="IPR004181">
    <property type="entry name" value="Znf_MIZ"/>
</dbReference>
<comment type="caution">
    <text evidence="7">The sequence shown here is derived from an EMBL/GenBank/DDBJ whole genome shotgun (WGS) entry which is preliminary data.</text>
</comment>
<feature type="compositionally biased region" description="Pro residues" evidence="5">
    <location>
        <begin position="70"/>
        <end position="81"/>
    </location>
</feature>
<reference evidence="7 8" key="1">
    <citation type="submission" date="2024-04" db="EMBL/GenBank/DDBJ databases">
        <title>Phyllosticta paracitricarpa is synonymous to the EU quarantine fungus P. citricarpa based on phylogenomic analyses.</title>
        <authorList>
            <consortium name="Lawrence Berkeley National Laboratory"/>
            <person name="Van Ingen-Buijs V.A."/>
            <person name="Van Westerhoven A.C."/>
            <person name="Haridas S."/>
            <person name="Skiadas P."/>
            <person name="Martin F."/>
            <person name="Groenewald J.Z."/>
            <person name="Crous P.W."/>
            <person name="Seidl M.F."/>
        </authorList>
    </citation>
    <scope>NUCLEOTIDE SEQUENCE [LARGE SCALE GENOMIC DNA]</scope>
    <source>
        <strain evidence="7 8">CBS 123371</strain>
    </source>
</reference>
<name>A0ABR1KS52_9PEZI</name>
<evidence type="ECO:0000256" key="2">
    <source>
        <dbReference type="ARBA" id="ARBA00022771"/>
    </source>
</evidence>
<feature type="compositionally biased region" description="Basic and acidic residues" evidence="5">
    <location>
        <begin position="99"/>
        <end position="115"/>
    </location>
</feature>
<evidence type="ECO:0000313" key="7">
    <source>
        <dbReference type="EMBL" id="KAK7520365.1"/>
    </source>
</evidence>
<keyword evidence="8" id="KW-1185">Reference proteome</keyword>
<dbReference type="PROSITE" id="PS51044">
    <property type="entry name" value="ZF_SP_RING"/>
    <property type="match status" value="1"/>
</dbReference>
<sequence>MNRNHVDQPNATATAWLGGRNYDWLSTASPATTTTTTTTTTVHVRPPKRRRTNPQPTSPTSPDLPRRPSDPVPHPESPGPAHPERPPFNKRANTAPDAPRTDTRSPQELRGELRQVQDLNGTATPHVKQESSATHPASRAAPADATGRLPTPRSSIAPLAAESPSPPPSRTLEENTAPLVPTPTSVFSSPQTQTASSLRYACFDRQACLNNVQNVYEISSLSSATRARCCSLQQAMKKNDHEYMLLHQFMSLAELGDVPAKSLAIKEAMSHLASITTVAFGEPAAQSPLQRWFCDVPLNLKTLQERDTAHCTFHYTSLSRHAQKLNEGWNSFEESIYPFTVPDFQAILGLQSPEWQRLANMAKVRLLVQALRIPLEVAKEHEFEQRLMKSFQTHQACMYESRSDLAEAMKFRQEAREVIEQMKKMSNSNHPSAINLDFHRAEPIHRQAHPEPVARRQQSMVHNQKSEQISRQRQWLQEQAKQRQAIAAQQYPEHSRPSMVPSQSNAHNTIVYNPAANPHNGYFNQPNNAVNQSMSAPQDPRHQPHQIYRSPLASPNLWNPTMPRHQSGHAQPINHQHQSPVQSNGVRSPAQFNWPRPQQGMQEHTGQRMTNEHQMRVSGNGLPYGMASRAHLQAPQLPPQQSLPTRREKLFQSVVDFAIPPQKLGDALGHDFEFEIPLEDVANIPRQAGDIHEQTVVYRLRCIKIPDSGDLQKEWMSTSTTWPMGTLIIVNGSNTRPQKQQDKWIPLSLCPFINSSLNKFSLEILRMPEEPALSTFAVAVEKIKFQTGKTIFSLVTSPERVISAISVISSIRSAIDPKTNDEKDSGDEIAITMSRITINLIDPQSASRICDVPVRSLACHHRDCFDLATFLSSRPGIITGADEWRCPICRADARPAQLIVDGFLMDVRKQLAARGVLDTASVIIVEADGSWSVKKEARGESGKRATSATAGTGTKKDASVPTPASASAAGGLFNFASNEAGPGASTWFMAAGLGGEAQIPDSVRAEVAEAVEAINSVGSLAHTSATSPMAPASATTGPARGSVNVPIIIDLSDDDD</sequence>
<evidence type="ECO:0000256" key="5">
    <source>
        <dbReference type="SAM" id="MobiDB-lite"/>
    </source>
</evidence>
<keyword evidence="1" id="KW-0479">Metal-binding</keyword>
<feature type="compositionally biased region" description="Low complexity" evidence="5">
    <location>
        <begin position="32"/>
        <end position="41"/>
    </location>
</feature>
<feature type="region of interest" description="Disordered" evidence="5">
    <location>
        <begin position="935"/>
        <end position="963"/>
    </location>
</feature>
<evidence type="ECO:0000259" key="6">
    <source>
        <dbReference type="PROSITE" id="PS51044"/>
    </source>
</evidence>
<dbReference type="InterPro" id="IPR013083">
    <property type="entry name" value="Znf_RING/FYVE/PHD"/>
</dbReference>
<feature type="domain" description="SP-RING-type" evidence="6">
    <location>
        <begin position="825"/>
        <end position="913"/>
    </location>
</feature>
<feature type="compositionally biased region" description="Polar residues" evidence="5">
    <location>
        <begin position="573"/>
        <end position="586"/>
    </location>
</feature>